<name>A0ABY2V8K2_9BACT</name>
<reference evidence="1 2" key="1">
    <citation type="submission" date="2019-05" db="EMBL/GenBank/DDBJ databases">
        <title>Arcobacter cibarius and Arcobacter thereius providing challenges in identification an antibiotic susceptibility and Quinolone resistance.</title>
        <authorList>
            <person name="Busch A."/>
            <person name="Hanel I."/>
            <person name="Hotzel H."/>
            <person name="Tomaso H."/>
        </authorList>
    </citation>
    <scope>NUCLEOTIDE SEQUENCE [LARGE SCALE GENOMIC DNA]</scope>
    <source>
        <strain evidence="1 2">16CS0831-2</strain>
    </source>
</reference>
<dbReference type="RefSeq" id="WP_138108755.1">
    <property type="nucleotide sequence ID" value="NZ_VBUC01000010.1"/>
</dbReference>
<evidence type="ECO:0000313" key="1">
    <source>
        <dbReference type="EMBL" id="TLS99567.1"/>
    </source>
</evidence>
<evidence type="ECO:0000313" key="2">
    <source>
        <dbReference type="Proteomes" id="UP000305417"/>
    </source>
</evidence>
<comment type="caution">
    <text evidence="1">The sequence shown here is derived from an EMBL/GenBank/DDBJ whole genome shotgun (WGS) entry which is preliminary data.</text>
</comment>
<keyword evidence="2" id="KW-1185">Reference proteome</keyword>
<sequence length="152" mass="18184">MQLNNIINHESIDALKCIIIMCINRGEETRVLNNLKVFNESIQKLFTLSNNRFEEILLNKENKENKNLYWNEEENYSSSFNSILIFYSECIKVAIESNKINITIEFKISFNRILRKYLLKKKNTFLLKMFFKKQEELFRYCIDTNNSLSSQS</sequence>
<dbReference type="Proteomes" id="UP000305417">
    <property type="component" value="Unassembled WGS sequence"/>
</dbReference>
<protein>
    <submittedName>
        <fullName evidence="1">Uncharacterized protein</fullName>
    </submittedName>
</protein>
<dbReference type="EMBL" id="VBUC01000010">
    <property type="protein sequence ID" value="TLS99567.1"/>
    <property type="molecule type" value="Genomic_DNA"/>
</dbReference>
<organism evidence="1 2">
    <name type="scientific">Aliarcobacter cibarius</name>
    <dbReference type="NCBI Taxonomy" id="255507"/>
    <lineage>
        <taxon>Bacteria</taxon>
        <taxon>Pseudomonadati</taxon>
        <taxon>Campylobacterota</taxon>
        <taxon>Epsilonproteobacteria</taxon>
        <taxon>Campylobacterales</taxon>
        <taxon>Arcobacteraceae</taxon>
        <taxon>Aliarcobacter</taxon>
    </lineage>
</organism>
<accession>A0ABY2V8K2</accession>
<proteinExistence type="predicted"/>
<gene>
    <name evidence="1" type="ORF">FE247_05635</name>
</gene>